<evidence type="ECO:0000259" key="2">
    <source>
        <dbReference type="Pfam" id="PF02195"/>
    </source>
</evidence>
<accession>A0A6P0DSG2</accession>
<sequence>MPLSKLVASTKNVRKRNAAMTIPELAASIEAHDLIQNLTIRKTARGNKYEVVADPRSCPQGPQSGSRDVGRKGALVGKTWLPGPLRFPSKTTIPMKIRHRRGVRLSG</sequence>
<protein>
    <submittedName>
        <fullName evidence="3">ParB N-terminal domain-containing protein</fullName>
    </submittedName>
</protein>
<comment type="caution">
    <text evidence="3">The sequence shown here is derived from an EMBL/GenBank/DDBJ whole genome shotgun (WGS) entry which is preliminary data.</text>
</comment>
<dbReference type="AlphaFoldDB" id="A0A6P0DSG2"/>
<evidence type="ECO:0000313" key="3">
    <source>
        <dbReference type="EMBL" id="NEK54601.1"/>
    </source>
</evidence>
<feature type="domain" description="ParB-like N-terminal" evidence="2">
    <location>
        <begin position="2"/>
        <end position="53"/>
    </location>
</feature>
<dbReference type="SUPFAM" id="SSF110849">
    <property type="entry name" value="ParB/Sulfiredoxin"/>
    <property type="match status" value="1"/>
</dbReference>
<gene>
    <name evidence="3" type="ORF">GUK36_35160</name>
</gene>
<dbReference type="InterPro" id="IPR036086">
    <property type="entry name" value="ParB/Sulfiredoxin_sf"/>
</dbReference>
<evidence type="ECO:0000313" key="4">
    <source>
        <dbReference type="Proteomes" id="UP000471409"/>
    </source>
</evidence>
<dbReference type="Pfam" id="PF02195">
    <property type="entry name" value="ParB_N"/>
    <property type="match status" value="1"/>
</dbReference>
<evidence type="ECO:0000256" key="1">
    <source>
        <dbReference type="SAM" id="MobiDB-lite"/>
    </source>
</evidence>
<proteinExistence type="predicted"/>
<feature type="region of interest" description="Disordered" evidence="1">
    <location>
        <begin position="53"/>
        <end position="72"/>
    </location>
</feature>
<dbReference type="Proteomes" id="UP000471409">
    <property type="component" value="Unassembled WGS sequence"/>
</dbReference>
<name>A0A6P0DSG2_RHILE</name>
<organism evidence="3 4">
    <name type="scientific">Rhizobium leguminosarum</name>
    <dbReference type="NCBI Taxonomy" id="384"/>
    <lineage>
        <taxon>Bacteria</taxon>
        <taxon>Pseudomonadati</taxon>
        <taxon>Pseudomonadota</taxon>
        <taxon>Alphaproteobacteria</taxon>
        <taxon>Hyphomicrobiales</taxon>
        <taxon>Rhizobiaceae</taxon>
        <taxon>Rhizobium/Agrobacterium group</taxon>
        <taxon>Rhizobium</taxon>
    </lineage>
</organism>
<reference evidence="3 4" key="1">
    <citation type="submission" date="2020-01" db="EMBL/GenBank/DDBJ databases">
        <title>Rhizobium genotypes associated with high levels of biological nitrogen fixation by grain legumes in a temperate-maritime cropping system.</title>
        <authorList>
            <person name="Maluk M."/>
            <person name="Francesc Ferrando Molina F."/>
            <person name="Lopez Del Egido L."/>
            <person name="Lafos M."/>
            <person name="Langarica-Fuentes A."/>
            <person name="Gebre Yohannes G."/>
            <person name="Young M.W."/>
            <person name="Martin P."/>
            <person name="Gantlett R."/>
            <person name="Kenicer G."/>
            <person name="Hawes C."/>
            <person name="Begg G.S."/>
            <person name="Quilliam R.S."/>
            <person name="Squire G.R."/>
            <person name="Poole P.S."/>
            <person name="Young P.W."/>
            <person name="Iannetta P.M."/>
            <person name="James E.K."/>
        </authorList>
    </citation>
    <scope>NUCLEOTIDE SEQUENCE [LARGE SCALE GENOMIC DNA]</scope>
    <source>
        <strain evidence="3 4">JHI944</strain>
    </source>
</reference>
<dbReference type="EMBL" id="WXXP01000032">
    <property type="protein sequence ID" value="NEK54601.1"/>
    <property type="molecule type" value="Genomic_DNA"/>
</dbReference>
<dbReference type="InterPro" id="IPR003115">
    <property type="entry name" value="ParB_N"/>
</dbReference>